<dbReference type="PANTHER" id="PTHR30126">
    <property type="entry name" value="HTH-TYPE TRANSCRIPTIONAL REGULATOR"/>
    <property type="match status" value="1"/>
</dbReference>
<protein>
    <submittedName>
        <fullName evidence="6">LysR family transcriptional regulator</fullName>
    </submittedName>
</protein>
<keyword evidence="3" id="KW-0238">DNA-binding</keyword>
<organism evidence="6 7">
    <name type="scientific">Ruminococcus hominis</name>
    <dbReference type="NCBI Taxonomy" id="2763065"/>
    <lineage>
        <taxon>Bacteria</taxon>
        <taxon>Bacillati</taxon>
        <taxon>Bacillota</taxon>
        <taxon>Clostridia</taxon>
        <taxon>Eubacteriales</taxon>
        <taxon>Oscillospiraceae</taxon>
        <taxon>Ruminococcus</taxon>
    </lineage>
</organism>
<name>A0ABR7G5G7_9FIRM</name>
<dbReference type="InterPro" id="IPR036390">
    <property type="entry name" value="WH_DNA-bd_sf"/>
</dbReference>
<dbReference type="InterPro" id="IPR005119">
    <property type="entry name" value="LysR_subst-bd"/>
</dbReference>
<dbReference type="SUPFAM" id="SSF46785">
    <property type="entry name" value="Winged helix' DNA-binding domain"/>
    <property type="match status" value="1"/>
</dbReference>
<dbReference type="RefSeq" id="WP_186864578.1">
    <property type="nucleotide sequence ID" value="NZ_JACOPE010000001.1"/>
</dbReference>
<evidence type="ECO:0000313" key="7">
    <source>
        <dbReference type="Proteomes" id="UP000631576"/>
    </source>
</evidence>
<sequence length="293" mass="34207">MLDFRIETFLMVSETMNFTEAAKRLHITQPAVSQHIHFLEKEYDTKLFSYHNKRLKMTEAGAILKKRLMTMKNDQLALKNEIKGQENKKEVLSIGVTMTIGEYAIVERLADFLLKHPEMNLHIHYGNTAQLLTLLDKGNINMALVEGNYPKENYEHRKYSTEDYIAVCAVEHKFEQANPKTMKELLQERLLVREAGSGTRNILEELLLARGMKIEDFQHYVEVENMHTIIGFLKKDCGISFMYKVAVEDELKKGTLREIQLSDFKMQHDFDFIWEKGSIYAEKYRAVCEELQS</sequence>
<feature type="domain" description="HTH lysR-type" evidence="5">
    <location>
        <begin position="1"/>
        <end position="58"/>
    </location>
</feature>
<dbReference type="PROSITE" id="PS50931">
    <property type="entry name" value="HTH_LYSR"/>
    <property type="match status" value="1"/>
</dbReference>
<dbReference type="PRINTS" id="PR00039">
    <property type="entry name" value="HTHLYSR"/>
</dbReference>
<evidence type="ECO:0000256" key="1">
    <source>
        <dbReference type="ARBA" id="ARBA00009437"/>
    </source>
</evidence>
<evidence type="ECO:0000259" key="5">
    <source>
        <dbReference type="PROSITE" id="PS50931"/>
    </source>
</evidence>
<dbReference type="InterPro" id="IPR000847">
    <property type="entry name" value="LysR_HTH_N"/>
</dbReference>
<dbReference type="InterPro" id="IPR036388">
    <property type="entry name" value="WH-like_DNA-bd_sf"/>
</dbReference>
<keyword evidence="2" id="KW-0805">Transcription regulation</keyword>
<proteinExistence type="inferred from homology"/>
<gene>
    <name evidence="6" type="ORF">H8S40_03630</name>
</gene>
<evidence type="ECO:0000313" key="6">
    <source>
        <dbReference type="EMBL" id="MBC5682670.1"/>
    </source>
</evidence>
<dbReference type="Proteomes" id="UP000631576">
    <property type="component" value="Unassembled WGS sequence"/>
</dbReference>
<keyword evidence="4" id="KW-0804">Transcription</keyword>
<evidence type="ECO:0000256" key="3">
    <source>
        <dbReference type="ARBA" id="ARBA00023125"/>
    </source>
</evidence>
<evidence type="ECO:0000256" key="4">
    <source>
        <dbReference type="ARBA" id="ARBA00023163"/>
    </source>
</evidence>
<comment type="caution">
    <text evidence="6">The sequence shown here is derived from an EMBL/GenBank/DDBJ whole genome shotgun (WGS) entry which is preliminary data.</text>
</comment>
<dbReference type="Pfam" id="PF00126">
    <property type="entry name" value="HTH_1"/>
    <property type="match status" value="1"/>
</dbReference>
<dbReference type="Pfam" id="PF03466">
    <property type="entry name" value="LysR_substrate"/>
    <property type="match status" value="1"/>
</dbReference>
<comment type="similarity">
    <text evidence="1">Belongs to the LysR transcriptional regulatory family.</text>
</comment>
<dbReference type="PANTHER" id="PTHR30126:SF40">
    <property type="entry name" value="HTH-TYPE TRANSCRIPTIONAL REGULATOR GLTR"/>
    <property type="match status" value="1"/>
</dbReference>
<dbReference type="Gene3D" id="1.10.10.10">
    <property type="entry name" value="Winged helix-like DNA-binding domain superfamily/Winged helix DNA-binding domain"/>
    <property type="match status" value="1"/>
</dbReference>
<dbReference type="SUPFAM" id="SSF53850">
    <property type="entry name" value="Periplasmic binding protein-like II"/>
    <property type="match status" value="1"/>
</dbReference>
<dbReference type="EMBL" id="JACOPE010000001">
    <property type="protein sequence ID" value="MBC5682670.1"/>
    <property type="molecule type" value="Genomic_DNA"/>
</dbReference>
<evidence type="ECO:0000256" key="2">
    <source>
        <dbReference type="ARBA" id="ARBA00023015"/>
    </source>
</evidence>
<dbReference type="Gene3D" id="3.40.190.10">
    <property type="entry name" value="Periplasmic binding protein-like II"/>
    <property type="match status" value="2"/>
</dbReference>
<accession>A0ABR7G5G7</accession>
<reference evidence="6 7" key="1">
    <citation type="submission" date="2020-08" db="EMBL/GenBank/DDBJ databases">
        <title>Genome public.</title>
        <authorList>
            <person name="Liu C."/>
            <person name="Sun Q."/>
        </authorList>
    </citation>
    <scope>NUCLEOTIDE SEQUENCE [LARGE SCALE GENOMIC DNA]</scope>
    <source>
        <strain evidence="6 7">NSJ-13</strain>
    </source>
</reference>
<keyword evidence="7" id="KW-1185">Reference proteome</keyword>